<proteinExistence type="predicted"/>
<comment type="caution">
    <text evidence="2">The sequence shown here is derived from an EMBL/GenBank/DDBJ whole genome shotgun (WGS) entry which is preliminary data.</text>
</comment>
<evidence type="ECO:0000313" key="2">
    <source>
        <dbReference type="EMBL" id="RKF53583.1"/>
    </source>
</evidence>
<evidence type="ECO:0000256" key="1">
    <source>
        <dbReference type="SAM" id="Phobius"/>
    </source>
</evidence>
<dbReference type="Proteomes" id="UP000286134">
    <property type="component" value="Unassembled WGS sequence"/>
</dbReference>
<gene>
    <name evidence="2" type="ORF">OnM2_104038</name>
</gene>
<name>A0A420H859_9PEZI</name>
<keyword evidence="1" id="KW-1133">Transmembrane helix</keyword>
<protein>
    <submittedName>
        <fullName evidence="2">Uncharacterized protein</fullName>
    </submittedName>
</protein>
<reference evidence="2 3" key="1">
    <citation type="journal article" date="2018" name="BMC Genomics">
        <title>Comparative genome analyses reveal sequence features reflecting distinct modes of host-adaptation between dicot and monocot powdery mildew.</title>
        <authorList>
            <person name="Wu Y."/>
            <person name="Ma X."/>
            <person name="Pan Z."/>
            <person name="Kale S.D."/>
            <person name="Song Y."/>
            <person name="King H."/>
            <person name="Zhang Q."/>
            <person name="Presley C."/>
            <person name="Deng X."/>
            <person name="Wei C.I."/>
            <person name="Xiao S."/>
        </authorList>
    </citation>
    <scope>NUCLEOTIDE SEQUENCE [LARGE SCALE GENOMIC DNA]</scope>
    <source>
        <strain evidence="2">UMSG2</strain>
    </source>
</reference>
<evidence type="ECO:0000313" key="3">
    <source>
        <dbReference type="Proteomes" id="UP000286134"/>
    </source>
</evidence>
<accession>A0A420H859</accession>
<organism evidence="2 3">
    <name type="scientific">Erysiphe neolycopersici</name>
    <dbReference type="NCBI Taxonomy" id="212602"/>
    <lineage>
        <taxon>Eukaryota</taxon>
        <taxon>Fungi</taxon>
        <taxon>Dikarya</taxon>
        <taxon>Ascomycota</taxon>
        <taxon>Pezizomycotina</taxon>
        <taxon>Leotiomycetes</taxon>
        <taxon>Erysiphales</taxon>
        <taxon>Erysiphaceae</taxon>
        <taxon>Erysiphe</taxon>
    </lineage>
</organism>
<dbReference type="EMBL" id="MCFK01010410">
    <property type="protein sequence ID" value="RKF53583.1"/>
    <property type="molecule type" value="Genomic_DNA"/>
</dbReference>
<keyword evidence="1" id="KW-0812">Transmembrane</keyword>
<keyword evidence="3" id="KW-1185">Reference proteome</keyword>
<dbReference type="AlphaFoldDB" id="A0A420H859"/>
<sequence length="37" mass="4429">MLQITHLKYVLHLTFPNIPIIFVLLINFLTKSEYLEL</sequence>
<feature type="transmembrane region" description="Helical" evidence="1">
    <location>
        <begin position="9"/>
        <end position="29"/>
    </location>
</feature>
<keyword evidence="1" id="KW-0472">Membrane</keyword>